<sequence length="63" mass="7488">MLIWDNSFPLFEKKLSKENEKKSISDIASNQESPTDKIYVSIRYRRCWKKRSYSDIATTTLLL</sequence>
<evidence type="ECO:0000313" key="2">
    <source>
        <dbReference type="Proteomes" id="UP000239759"/>
    </source>
</evidence>
<dbReference type="Proteomes" id="UP000239759">
    <property type="component" value="Unassembled WGS sequence"/>
</dbReference>
<dbReference type="EMBL" id="PRKQ01000001">
    <property type="protein sequence ID" value="PPB12810.1"/>
    <property type="molecule type" value="Genomic_DNA"/>
</dbReference>
<gene>
    <name evidence="1" type="ORF">C4A77_00040</name>
</gene>
<protein>
    <submittedName>
        <fullName evidence="1">Uncharacterized protein</fullName>
    </submittedName>
</protein>
<comment type="caution">
    <text evidence="1">The sequence shown here is derived from an EMBL/GenBank/DDBJ whole genome shotgun (WGS) entry which is preliminary data.</text>
</comment>
<dbReference type="AlphaFoldDB" id="A0AAP8U723"/>
<reference evidence="1 2" key="1">
    <citation type="submission" date="2018-02" db="EMBL/GenBank/DDBJ databases">
        <title>Comparative analysis of genomes of three Brevibacillus laterosporus strains producers of potent antimicrobials isolated from silage.</title>
        <authorList>
            <person name="Kojic M."/>
            <person name="Miljkovic M."/>
            <person name="Studholme D."/>
            <person name="Filipic B."/>
        </authorList>
    </citation>
    <scope>NUCLEOTIDE SEQUENCE [LARGE SCALE GENOMIC DNA]</scope>
    <source>
        <strain evidence="1 2">BGSP11</strain>
    </source>
</reference>
<accession>A0AAP8U723</accession>
<name>A0AAP8U723_BRELA</name>
<dbReference type="RefSeq" id="WP_104030211.1">
    <property type="nucleotide sequence ID" value="NZ_PRKQ01000001.1"/>
</dbReference>
<evidence type="ECO:0000313" key="1">
    <source>
        <dbReference type="EMBL" id="PPB12810.1"/>
    </source>
</evidence>
<proteinExistence type="predicted"/>
<organism evidence="1 2">
    <name type="scientific">Brevibacillus laterosporus</name>
    <name type="common">Bacillus laterosporus</name>
    <dbReference type="NCBI Taxonomy" id="1465"/>
    <lineage>
        <taxon>Bacteria</taxon>
        <taxon>Bacillati</taxon>
        <taxon>Bacillota</taxon>
        <taxon>Bacilli</taxon>
        <taxon>Bacillales</taxon>
        <taxon>Paenibacillaceae</taxon>
        <taxon>Brevibacillus</taxon>
    </lineage>
</organism>